<dbReference type="SUPFAM" id="SSF46934">
    <property type="entry name" value="UBA-like"/>
    <property type="match status" value="1"/>
</dbReference>
<evidence type="ECO:0000313" key="5">
    <source>
        <dbReference type="EMBL" id="KAK8149832.1"/>
    </source>
</evidence>
<feature type="region of interest" description="Disordered" evidence="2">
    <location>
        <begin position="355"/>
        <end position="425"/>
    </location>
</feature>
<feature type="compositionally biased region" description="Low complexity" evidence="2">
    <location>
        <begin position="566"/>
        <end position="581"/>
    </location>
</feature>
<dbReference type="PANTHER" id="PTHR45705">
    <property type="entry name" value="FI20236P1"/>
    <property type="match status" value="1"/>
</dbReference>
<dbReference type="AlphaFoldDB" id="A0AAW0S641"/>
<feature type="region of interest" description="Disordered" evidence="2">
    <location>
        <begin position="129"/>
        <end position="155"/>
    </location>
</feature>
<dbReference type="InterPro" id="IPR051718">
    <property type="entry name" value="ARF_GTPase-activating"/>
</dbReference>
<dbReference type="Proteomes" id="UP001397290">
    <property type="component" value="Unassembled WGS sequence"/>
</dbReference>
<keyword evidence="1" id="KW-0862">Zinc</keyword>
<dbReference type="InterPro" id="IPR009060">
    <property type="entry name" value="UBA-like_sf"/>
</dbReference>
<dbReference type="SMART" id="SM00105">
    <property type="entry name" value="ArfGap"/>
    <property type="match status" value="1"/>
</dbReference>
<sequence length="700" mass="76457">MSGVISKRQQARNEKQLQELVQTIAGNNICADCYARNPAWASWSLGVFLCMRCATIHRKLGTHISKVKSLSMDSWSTEQVDNMRKVGNVASNRIYNPDNKKAPVPIDADEADSAMERFIRQKYMHNVAAQTSKPRSPISDEGTPPPPPPKNSKFGFRAAFSRSKNVLDKSPSGYAPASPPLTNKPSKVFGATVDYEAPDDMEKKLAKLRDMGFQNDQRNSIVLKGVSGNVERAVEALVRLGEGDRPPPAPPKEKTLRATRSLTPMMPNSAGLTGGLSVIKRSETDRPTTSSTTSTNPFDMLNRAQPQTAHSTGSLQNTNPYTAPTNPYGFLSAQASPIDQAFQNLTISRQQTGASLHGTGFSVPMPPLPQTYGHSAPASPQPQHGFGPSNNASSPVHIQQQSSLQPQSTAYNPYFSQPGPAMPQHQYQPQFAAQNGMTLNINQMGGQMASNPFLRSPTRVASPPPLGQISETATFSTSPLPLASPGTNPFFAAQPSIPSPGAQQQQQYMQPQQHVQYIQPQQHVQYMQPQQHVYQQQPQPQQQQSQPQQQQQQQFAQQPFQQQVFQQQQMLQPQQTHQQQFAPRHDKASIMALYGQSPKPQLQSQAQSIPENQAVNAFAAPTMPVTTQQPRSASQPLPGTNPFAASMQPAPAPTAAAATDAYKTGRQISRESMNLGLDMAWTNNGRHSPDAFASLSARHV</sequence>
<evidence type="ECO:0000256" key="2">
    <source>
        <dbReference type="SAM" id="MobiDB-lite"/>
    </source>
</evidence>
<dbReference type="GO" id="GO:0008270">
    <property type="term" value="F:zinc ion binding"/>
    <property type="evidence" value="ECO:0007669"/>
    <property type="project" value="UniProtKB-KW"/>
</dbReference>
<evidence type="ECO:0008006" key="7">
    <source>
        <dbReference type="Google" id="ProtNLM"/>
    </source>
</evidence>
<dbReference type="EMBL" id="JAAHCF010000036">
    <property type="protein sequence ID" value="KAK8149832.1"/>
    <property type="molecule type" value="Genomic_DNA"/>
</dbReference>
<dbReference type="PROSITE" id="PS50030">
    <property type="entry name" value="UBA"/>
    <property type="match status" value="1"/>
</dbReference>
<dbReference type="FunFam" id="1.10.8.10:FF:000081">
    <property type="entry name" value="GTPase activating protein for Arf"/>
    <property type="match status" value="1"/>
</dbReference>
<name>A0AAW0S641_9HYPO</name>
<dbReference type="PRINTS" id="PR00405">
    <property type="entry name" value="REVINTRACTNG"/>
</dbReference>
<evidence type="ECO:0000259" key="4">
    <source>
        <dbReference type="PROSITE" id="PS50115"/>
    </source>
</evidence>
<dbReference type="GO" id="GO:0005096">
    <property type="term" value="F:GTPase activator activity"/>
    <property type="evidence" value="ECO:0007669"/>
    <property type="project" value="InterPro"/>
</dbReference>
<dbReference type="InterPro" id="IPR001164">
    <property type="entry name" value="ArfGAP_dom"/>
</dbReference>
<reference evidence="5 6" key="1">
    <citation type="submission" date="2020-02" db="EMBL/GenBank/DDBJ databases">
        <title>Comparative genomics of the hypocrealean fungal genus Beauvera.</title>
        <authorList>
            <person name="Showalter D.N."/>
            <person name="Bushley K.E."/>
            <person name="Rehner S.A."/>
        </authorList>
    </citation>
    <scope>NUCLEOTIDE SEQUENCE [LARGE SCALE GENOMIC DNA]</scope>
    <source>
        <strain evidence="5 6">ARSEF4384</strain>
    </source>
</reference>
<feature type="region of interest" description="Disordered" evidence="2">
    <location>
        <begin position="566"/>
        <end position="585"/>
    </location>
</feature>
<dbReference type="Pfam" id="PF01412">
    <property type="entry name" value="ArfGap"/>
    <property type="match status" value="1"/>
</dbReference>
<accession>A0AAW0S641</accession>
<dbReference type="InterPro" id="IPR015940">
    <property type="entry name" value="UBA"/>
</dbReference>
<dbReference type="GO" id="GO:0005737">
    <property type="term" value="C:cytoplasm"/>
    <property type="evidence" value="ECO:0007669"/>
    <property type="project" value="TreeGrafter"/>
</dbReference>
<feature type="compositionally biased region" description="Polar residues" evidence="2">
    <location>
        <begin position="469"/>
        <end position="479"/>
    </location>
</feature>
<comment type="caution">
    <text evidence="5">The sequence shown here is derived from an EMBL/GenBank/DDBJ whole genome shotgun (WGS) entry which is preliminary data.</text>
</comment>
<dbReference type="Gene3D" id="1.10.220.150">
    <property type="entry name" value="Arf GTPase activating protein"/>
    <property type="match status" value="1"/>
</dbReference>
<dbReference type="InterPro" id="IPR038508">
    <property type="entry name" value="ArfGAP_dom_sf"/>
</dbReference>
<feature type="compositionally biased region" description="Low complexity" evidence="2">
    <location>
        <begin position="503"/>
        <end position="513"/>
    </location>
</feature>
<feature type="region of interest" description="Disordered" evidence="2">
    <location>
        <begin position="263"/>
        <end position="332"/>
    </location>
</feature>
<dbReference type="Gene3D" id="1.10.8.10">
    <property type="entry name" value="DNA helicase RuvA subunit, C-terminal domain"/>
    <property type="match status" value="1"/>
</dbReference>
<dbReference type="SUPFAM" id="SSF57863">
    <property type="entry name" value="ArfGap/RecO-like zinc finger"/>
    <property type="match status" value="1"/>
</dbReference>
<dbReference type="PANTHER" id="PTHR45705:SF7">
    <property type="entry name" value="ACTIVATING PROTEIN FOR ARF, PUTATIVE (AFU_ORTHOLOGUE AFUA_4G09120)-RELATED"/>
    <property type="match status" value="1"/>
</dbReference>
<keyword evidence="1" id="KW-0479">Metal-binding</keyword>
<proteinExistence type="predicted"/>
<feature type="compositionally biased region" description="Polar residues" evidence="2">
    <location>
        <begin position="304"/>
        <end position="325"/>
    </location>
</feature>
<evidence type="ECO:0000259" key="3">
    <source>
        <dbReference type="PROSITE" id="PS50030"/>
    </source>
</evidence>
<feature type="region of interest" description="Disordered" evidence="2">
    <location>
        <begin position="448"/>
        <end position="513"/>
    </location>
</feature>
<organism evidence="5 6">
    <name type="scientific">Beauveria asiatica</name>
    <dbReference type="NCBI Taxonomy" id="1069075"/>
    <lineage>
        <taxon>Eukaryota</taxon>
        <taxon>Fungi</taxon>
        <taxon>Dikarya</taxon>
        <taxon>Ascomycota</taxon>
        <taxon>Pezizomycotina</taxon>
        <taxon>Sordariomycetes</taxon>
        <taxon>Hypocreomycetidae</taxon>
        <taxon>Hypocreales</taxon>
        <taxon>Cordycipitaceae</taxon>
        <taxon>Beauveria</taxon>
    </lineage>
</organism>
<feature type="domain" description="UBA" evidence="3">
    <location>
        <begin position="198"/>
        <end position="240"/>
    </location>
</feature>
<protein>
    <recommendedName>
        <fullName evidence="7">UBA domain-containing protein 3</fullName>
    </recommendedName>
</protein>
<dbReference type="InterPro" id="IPR037278">
    <property type="entry name" value="ARFGAP/RecO"/>
</dbReference>
<gene>
    <name evidence="5" type="ORF">G3M48_005443</name>
</gene>
<dbReference type="PROSITE" id="PS50115">
    <property type="entry name" value="ARFGAP"/>
    <property type="match status" value="1"/>
</dbReference>
<keyword evidence="1" id="KW-0863">Zinc-finger</keyword>
<dbReference type="FunFam" id="1.10.220.150:FF:000026">
    <property type="entry name" value="GTPase activating protein for Arf, putative"/>
    <property type="match status" value="1"/>
</dbReference>
<dbReference type="CDD" id="cd08204">
    <property type="entry name" value="ArfGap"/>
    <property type="match status" value="1"/>
</dbReference>
<feature type="compositionally biased region" description="Polar residues" evidence="2">
    <location>
        <begin position="388"/>
        <end position="415"/>
    </location>
</feature>
<feature type="region of interest" description="Disordered" evidence="2">
    <location>
        <begin position="528"/>
        <end position="560"/>
    </location>
</feature>
<keyword evidence="6" id="KW-1185">Reference proteome</keyword>
<feature type="domain" description="Arf-GAP" evidence="4">
    <location>
        <begin position="14"/>
        <end position="123"/>
    </location>
</feature>
<evidence type="ECO:0000313" key="6">
    <source>
        <dbReference type="Proteomes" id="UP001397290"/>
    </source>
</evidence>
<evidence type="ECO:0000256" key="1">
    <source>
        <dbReference type="PROSITE-ProRule" id="PRU00288"/>
    </source>
</evidence>